<evidence type="ECO:0000313" key="3">
    <source>
        <dbReference type="Proteomes" id="UP000694941"/>
    </source>
</evidence>
<dbReference type="InterPro" id="IPR051962">
    <property type="entry name" value="Cuticlin"/>
</dbReference>
<gene>
    <name evidence="4" type="primary">LOC106476278</name>
</gene>
<dbReference type="RefSeq" id="XP_022235905.1">
    <property type="nucleotide sequence ID" value="XM_022380197.1"/>
</dbReference>
<dbReference type="PROSITE" id="PS51034">
    <property type="entry name" value="ZP_2"/>
    <property type="match status" value="1"/>
</dbReference>
<proteinExistence type="predicted"/>
<reference evidence="4" key="1">
    <citation type="submission" date="2025-08" db="UniProtKB">
        <authorList>
            <consortium name="RefSeq"/>
        </authorList>
    </citation>
    <scope>IDENTIFICATION</scope>
    <source>
        <tissue evidence="4">Muscle</tissue>
    </source>
</reference>
<sequence>MCSFSCSCYKCGPKAICTVVNHEAKCICPPNTIGDPFDEFLGCYEEPPILEPKTPLPPTDLSVIFNRVVSDSPDIFPVLQVMFNGLVSDSPDTIFPVHQVMFNGLVSGSPNMIFPVPQVMFNGLVSDRPDIFPVPQVMFNGLVSDSPDTIFPVLQVILQGSLHTCGLIHVNGEASFILVIQKHPRLVTVRARAYHIKCVYNTGEKTITLGFNVSMITTSGTIANTGPPPTCKMTIVSNNGLEISSAEIGEDLLLRVDVQPDYIYGGFVRSCVAKTMNDDEEVQYEVTDDNGCATDPSIFGNWRYNPETKVLLATFNAFKFPASNNLRFQCNIRVCFGSCPAVYCDGVDAFGKRRKRQADEQQVFLGDSFREGELREEIQVQSNAILTLEPKEEKVTKPTE</sequence>
<keyword evidence="3" id="KW-1185">Reference proteome</keyword>
<organism evidence="3 4">
    <name type="scientific">Limulus polyphemus</name>
    <name type="common">Atlantic horseshoe crab</name>
    <dbReference type="NCBI Taxonomy" id="6850"/>
    <lineage>
        <taxon>Eukaryota</taxon>
        <taxon>Metazoa</taxon>
        <taxon>Ecdysozoa</taxon>
        <taxon>Arthropoda</taxon>
        <taxon>Chelicerata</taxon>
        <taxon>Merostomata</taxon>
        <taxon>Xiphosura</taxon>
        <taxon>Limulidae</taxon>
        <taxon>Limulus</taxon>
    </lineage>
</organism>
<dbReference type="PANTHER" id="PTHR22907">
    <property type="entry name" value="GH04558P"/>
    <property type="match status" value="1"/>
</dbReference>
<feature type="domain" description="ZP" evidence="2">
    <location>
        <begin position="107"/>
        <end position="351"/>
    </location>
</feature>
<dbReference type="Pfam" id="PF25301">
    <property type="entry name" value="CUT_C"/>
    <property type="match status" value="1"/>
</dbReference>
<dbReference type="Proteomes" id="UP000694941">
    <property type="component" value="Unplaced"/>
</dbReference>
<keyword evidence="1" id="KW-0732">Signal</keyword>
<dbReference type="Gene3D" id="2.60.40.4100">
    <property type="entry name" value="Zona pellucida, ZP-C domain"/>
    <property type="match status" value="1"/>
</dbReference>
<evidence type="ECO:0000259" key="2">
    <source>
        <dbReference type="PROSITE" id="PS51034"/>
    </source>
</evidence>
<protein>
    <submittedName>
        <fullName evidence="4">Uncharacterized protein LOC106476278</fullName>
    </submittedName>
</protein>
<name>A0ABM1RX00_LIMPO</name>
<evidence type="ECO:0000256" key="1">
    <source>
        <dbReference type="ARBA" id="ARBA00022729"/>
    </source>
</evidence>
<feature type="non-terminal residue" evidence="4">
    <location>
        <position position="400"/>
    </location>
</feature>
<dbReference type="InterPro" id="IPR001507">
    <property type="entry name" value="ZP_dom"/>
</dbReference>
<dbReference type="GeneID" id="106476278"/>
<dbReference type="InterPro" id="IPR042235">
    <property type="entry name" value="ZP-C_dom"/>
</dbReference>
<dbReference type="SMART" id="SM00241">
    <property type="entry name" value="ZP"/>
    <property type="match status" value="1"/>
</dbReference>
<dbReference type="PANTHER" id="PTHR22907:SF54">
    <property type="entry name" value="GH04558P"/>
    <property type="match status" value="1"/>
</dbReference>
<accession>A0ABM1RX00</accession>
<evidence type="ECO:0000313" key="4">
    <source>
        <dbReference type="RefSeq" id="XP_022235905.1"/>
    </source>
</evidence>
<dbReference type="InterPro" id="IPR057475">
    <property type="entry name" value="CUT_C"/>
</dbReference>